<proteinExistence type="predicted"/>
<accession>A0A5B7E7D8</accession>
<dbReference type="Proteomes" id="UP000324222">
    <property type="component" value="Unassembled WGS sequence"/>
</dbReference>
<dbReference type="EMBL" id="VSRR010002043">
    <property type="protein sequence ID" value="MPC29257.1"/>
    <property type="molecule type" value="Genomic_DNA"/>
</dbReference>
<evidence type="ECO:0000313" key="2">
    <source>
        <dbReference type="Proteomes" id="UP000324222"/>
    </source>
</evidence>
<dbReference type="AlphaFoldDB" id="A0A5B7E7D8"/>
<comment type="caution">
    <text evidence="1">The sequence shown here is derived from an EMBL/GenBank/DDBJ whole genome shotgun (WGS) entry which is preliminary data.</text>
</comment>
<gene>
    <name evidence="1" type="ORF">E2C01_022481</name>
</gene>
<name>A0A5B7E7D8_PORTR</name>
<sequence>MRVGPNQGSPLYYPRKVKTLLTSTISYNGPRLFNALPKNVRHTTGCSVPRFKKELDNFLQAPTDEPLSRATQLTVGQPQTLPDQMALLKIDSQTGSTTTVRTTFYIQPGSCKKTTTVDLCTTHRKALLFFKNFCSLMRRENLVMDGLSSDLHGRPVDQSSLLLILSSSIFHALPTFTSISPQFFSSSKNSLRPCWVLLVWSEVHHGTFTKPIV</sequence>
<organism evidence="1 2">
    <name type="scientific">Portunus trituberculatus</name>
    <name type="common">Swimming crab</name>
    <name type="synonym">Neptunus trituberculatus</name>
    <dbReference type="NCBI Taxonomy" id="210409"/>
    <lineage>
        <taxon>Eukaryota</taxon>
        <taxon>Metazoa</taxon>
        <taxon>Ecdysozoa</taxon>
        <taxon>Arthropoda</taxon>
        <taxon>Crustacea</taxon>
        <taxon>Multicrustacea</taxon>
        <taxon>Malacostraca</taxon>
        <taxon>Eumalacostraca</taxon>
        <taxon>Eucarida</taxon>
        <taxon>Decapoda</taxon>
        <taxon>Pleocyemata</taxon>
        <taxon>Brachyura</taxon>
        <taxon>Eubrachyura</taxon>
        <taxon>Portunoidea</taxon>
        <taxon>Portunidae</taxon>
        <taxon>Portuninae</taxon>
        <taxon>Portunus</taxon>
    </lineage>
</organism>
<protein>
    <submittedName>
        <fullName evidence="1">Uncharacterized protein</fullName>
    </submittedName>
</protein>
<evidence type="ECO:0000313" key="1">
    <source>
        <dbReference type="EMBL" id="MPC29257.1"/>
    </source>
</evidence>
<reference evidence="1 2" key="1">
    <citation type="submission" date="2019-05" db="EMBL/GenBank/DDBJ databases">
        <title>Another draft genome of Portunus trituberculatus and its Hox gene families provides insights of decapod evolution.</title>
        <authorList>
            <person name="Jeong J.-H."/>
            <person name="Song I."/>
            <person name="Kim S."/>
            <person name="Choi T."/>
            <person name="Kim D."/>
            <person name="Ryu S."/>
            <person name="Kim W."/>
        </authorList>
    </citation>
    <scope>NUCLEOTIDE SEQUENCE [LARGE SCALE GENOMIC DNA]</scope>
    <source>
        <tissue evidence="1">Muscle</tissue>
    </source>
</reference>
<keyword evidence="2" id="KW-1185">Reference proteome</keyword>